<evidence type="ECO:0000256" key="1">
    <source>
        <dbReference type="SAM" id="MobiDB-lite"/>
    </source>
</evidence>
<dbReference type="Proteomes" id="UP000193922">
    <property type="component" value="Unassembled WGS sequence"/>
</dbReference>
<organism evidence="3 4">
    <name type="scientific">Linderina pennispora</name>
    <dbReference type="NCBI Taxonomy" id="61395"/>
    <lineage>
        <taxon>Eukaryota</taxon>
        <taxon>Fungi</taxon>
        <taxon>Fungi incertae sedis</taxon>
        <taxon>Zoopagomycota</taxon>
        <taxon>Kickxellomycotina</taxon>
        <taxon>Kickxellomycetes</taxon>
        <taxon>Kickxellales</taxon>
        <taxon>Kickxellaceae</taxon>
        <taxon>Linderina</taxon>
    </lineage>
</organism>
<dbReference type="GO" id="GO:0005737">
    <property type="term" value="C:cytoplasm"/>
    <property type="evidence" value="ECO:0007669"/>
    <property type="project" value="GOC"/>
</dbReference>
<dbReference type="GO" id="GO:0007094">
    <property type="term" value="P:mitotic spindle assembly checkpoint signaling"/>
    <property type="evidence" value="ECO:0007669"/>
    <property type="project" value="TreeGrafter"/>
</dbReference>
<dbReference type="Pfam" id="PF20666">
    <property type="entry name" value="ZW10_C"/>
    <property type="match status" value="1"/>
</dbReference>
<dbReference type="InterPro" id="IPR048343">
    <property type="entry name" value="ZW10_C"/>
</dbReference>
<feature type="domain" description="Centromere/kinetochore protein zw10 C-terminal" evidence="2">
    <location>
        <begin position="466"/>
        <end position="594"/>
    </location>
</feature>
<accession>A0A1Y1W1K9</accession>
<protein>
    <submittedName>
        <fullName evidence="3">Zw10-domain-containing protein</fullName>
    </submittedName>
</protein>
<gene>
    <name evidence="3" type="ORF">DL89DRAFT_285442</name>
</gene>
<evidence type="ECO:0000259" key="2">
    <source>
        <dbReference type="Pfam" id="PF20666"/>
    </source>
</evidence>
<sequence length="739" mass="82399">MSKRPRRSRREATAAEEADFEKYSAEEQLSLLETWLELAKASTYEAINSHHRDFLTIRLYGKDPLDEVATLNDKCETARAAAGDNADHQKRLATIEQCLDVVMRLAKTHADLKEVDEQIMHGEVAVAASTIAEVGELLKGLEGECPRFIEHSAVATLQTQYIKKRSALRAELDYLMSEMYAVRSIGSVYELVVSYSVTANYDGVPYETPITISDLLFALTQLGQDKEKVTVLASALVEHWFVPLLRSPAEALAVSRVSMFATMNIGAFTSDRRESSVHQGTDLMVRCELVRDKWETVLRFIREEIFHDINPMEDHTEIYAYLGAKLWTSLCPLLEEFLLIPLVPTDLDSIADTRAMVPLLRLEETWLEYGLITPDALVIKESVRSSLQNYVNKRRRDLLTTVASILATDDTNTVVVGGAGPEADVLSQMTSGGKQSSEKDGKNKGKGKGKGFAVSADDADDGSGSLSFPRCSISVQAQMLIEFARETIGLSLEDDAKTAVLYLHAVRDAFALYRCLIPRQWATELLVSPKRAFVMHNDCEYICHHLSTLGFRYREQWPAVVKSAATFIDTIGAYRVLSKSCLQSLLGRYKEQLMQALGPWRERDKLDEAILGDAGMYDTLEAKLTVTCGLVNQIAHIGRTNLSRVTHFKVLGLLADVIVDCVCQRIDEMHSISDLGARTLLRLISPVLELEDRLGYCAVSGTQSRPAMRKAPIAKHMPSWDRLQKHALQLNAISDKHPS</sequence>
<keyword evidence="4" id="KW-1185">Reference proteome</keyword>
<dbReference type="RefSeq" id="XP_040741277.1">
    <property type="nucleotide sequence ID" value="XM_040889821.1"/>
</dbReference>
<name>A0A1Y1W1K9_9FUNG</name>
<dbReference type="AlphaFoldDB" id="A0A1Y1W1K9"/>
<comment type="caution">
    <text evidence="3">The sequence shown here is derived from an EMBL/GenBank/DDBJ whole genome shotgun (WGS) entry which is preliminary data.</text>
</comment>
<evidence type="ECO:0000313" key="4">
    <source>
        <dbReference type="Proteomes" id="UP000193922"/>
    </source>
</evidence>
<feature type="region of interest" description="Disordered" evidence="1">
    <location>
        <begin position="426"/>
        <end position="463"/>
    </location>
</feature>
<dbReference type="PANTHER" id="PTHR12205:SF0">
    <property type="entry name" value="CENTROMERE_KINETOCHORE PROTEIN ZW10 HOMOLOG"/>
    <property type="match status" value="1"/>
</dbReference>
<dbReference type="STRING" id="61395.A0A1Y1W1K9"/>
<reference evidence="3 4" key="1">
    <citation type="submission" date="2016-07" db="EMBL/GenBank/DDBJ databases">
        <title>Pervasive Adenine N6-methylation of Active Genes in Fungi.</title>
        <authorList>
            <consortium name="DOE Joint Genome Institute"/>
            <person name="Mondo S.J."/>
            <person name="Dannebaum R.O."/>
            <person name="Kuo R.C."/>
            <person name="Labutti K."/>
            <person name="Haridas S."/>
            <person name="Kuo A."/>
            <person name="Salamov A."/>
            <person name="Ahrendt S.R."/>
            <person name="Lipzen A."/>
            <person name="Sullivan W."/>
            <person name="Andreopoulos W.B."/>
            <person name="Clum A."/>
            <person name="Lindquist E."/>
            <person name="Daum C."/>
            <person name="Ramamoorthy G.K."/>
            <person name="Gryganskyi A."/>
            <person name="Culley D."/>
            <person name="Magnuson J.K."/>
            <person name="James T.Y."/>
            <person name="O'Malley M.A."/>
            <person name="Stajich J.E."/>
            <person name="Spatafora J.W."/>
            <person name="Visel A."/>
            <person name="Grigoriev I.V."/>
        </authorList>
    </citation>
    <scope>NUCLEOTIDE SEQUENCE [LARGE SCALE GENOMIC DNA]</scope>
    <source>
        <strain evidence="3 4">ATCC 12442</strain>
    </source>
</reference>
<dbReference type="GeneID" id="63806469"/>
<dbReference type="GO" id="GO:0006888">
    <property type="term" value="P:endoplasmic reticulum to Golgi vesicle-mediated transport"/>
    <property type="evidence" value="ECO:0007669"/>
    <property type="project" value="TreeGrafter"/>
</dbReference>
<dbReference type="PANTHER" id="PTHR12205">
    <property type="entry name" value="CENTROMERE/KINETOCHORE PROTEIN ZW10"/>
    <property type="match status" value="1"/>
</dbReference>
<dbReference type="OrthoDB" id="534815at2759"/>
<dbReference type="EMBL" id="MCFD01000012">
    <property type="protein sequence ID" value="ORX67390.1"/>
    <property type="molecule type" value="Genomic_DNA"/>
</dbReference>
<proteinExistence type="predicted"/>
<dbReference type="GO" id="GO:1990423">
    <property type="term" value="C:RZZ complex"/>
    <property type="evidence" value="ECO:0007669"/>
    <property type="project" value="TreeGrafter"/>
</dbReference>
<evidence type="ECO:0000313" key="3">
    <source>
        <dbReference type="EMBL" id="ORX67390.1"/>
    </source>
</evidence>